<protein>
    <submittedName>
        <fullName evidence="2">Uncharacterized protein</fullName>
    </submittedName>
</protein>
<sequence length="121" mass="13453">MGGNNGLKFIAVAVLLEYVFIKPRIMLGGDGTDFVGIVLVHAVLAYIGRLNTQYLTDKQRSAALANGLLGGAFGYAWLLFHIKFHERQVQHLFVANALILAGIILRAWYDRRLNARDGRQV</sequence>
<organism evidence="2 3">
    <name type="scientific">Passalora fulva</name>
    <name type="common">Tomato leaf mold</name>
    <name type="synonym">Cladosporium fulvum</name>
    <dbReference type="NCBI Taxonomy" id="5499"/>
    <lineage>
        <taxon>Eukaryota</taxon>
        <taxon>Fungi</taxon>
        <taxon>Dikarya</taxon>
        <taxon>Ascomycota</taxon>
        <taxon>Pezizomycotina</taxon>
        <taxon>Dothideomycetes</taxon>
        <taxon>Dothideomycetidae</taxon>
        <taxon>Mycosphaerellales</taxon>
        <taxon>Mycosphaerellaceae</taxon>
        <taxon>Fulvia</taxon>
    </lineage>
</organism>
<dbReference type="AlphaFoldDB" id="A0A9Q8LFE6"/>
<feature type="transmembrane region" description="Helical" evidence="1">
    <location>
        <begin position="92"/>
        <end position="109"/>
    </location>
</feature>
<keyword evidence="1" id="KW-0812">Transmembrane</keyword>
<reference evidence="2" key="1">
    <citation type="submission" date="2021-12" db="EMBL/GenBank/DDBJ databases">
        <authorList>
            <person name="Zaccaron A."/>
            <person name="Stergiopoulos I."/>
        </authorList>
    </citation>
    <scope>NUCLEOTIDE SEQUENCE</scope>
    <source>
        <strain evidence="2">Race5_Kim</strain>
    </source>
</reference>
<feature type="transmembrane region" description="Helical" evidence="1">
    <location>
        <begin position="33"/>
        <end position="50"/>
    </location>
</feature>
<keyword evidence="1" id="KW-1133">Transmembrane helix</keyword>
<dbReference type="EMBL" id="CP090166">
    <property type="protein sequence ID" value="UJO16447.1"/>
    <property type="molecule type" value="Genomic_DNA"/>
</dbReference>
<evidence type="ECO:0000313" key="2">
    <source>
        <dbReference type="EMBL" id="UJO16447.1"/>
    </source>
</evidence>
<dbReference type="OrthoDB" id="3638740at2759"/>
<feature type="transmembrane region" description="Helical" evidence="1">
    <location>
        <begin position="62"/>
        <end position="80"/>
    </location>
</feature>
<evidence type="ECO:0000313" key="3">
    <source>
        <dbReference type="Proteomes" id="UP000756132"/>
    </source>
</evidence>
<keyword evidence="1" id="KW-0472">Membrane</keyword>
<proteinExistence type="predicted"/>
<dbReference type="KEGG" id="ffu:CLAFUR5_04646"/>
<dbReference type="RefSeq" id="XP_047760813.1">
    <property type="nucleotide sequence ID" value="XM_047903794.1"/>
</dbReference>
<gene>
    <name evidence="2" type="ORF">CLAFUR5_04646</name>
</gene>
<reference evidence="2" key="2">
    <citation type="journal article" date="2022" name="Microb. Genom.">
        <title>A chromosome-scale genome assembly of the tomato pathogen Cladosporium fulvum reveals a compartmentalized genome architecture and the presence of a dispensable chromosome.</title>
        <authorList>
            <person name="Zaccaron A.Z."/>
            <person name="Chen L.H."/>
            <person name="Samaras A."/>
            <person name="Stergiopoulos I."/>
        </authorList>
    </citation>
    <scope>NUCLEOTIDE SEQUENCE</scope>
    <source>
        <strain evidence="2">Race5_Kim</strain>
    </source>
</reference>
<dbReference type="GeneID" id="71984524"/>
<accession>A0A9Q8LFE6</accession>
<dbReference type="Proteomes" id="UP000756132">
    <property type="component" value="Chromosome 4"/>
</dbReference>
<keyword evidence="3" id="KW-1185">Reference proteome</keyword>
<evidence type="ECO:0000256" key="1">
    <source>
        <dbReference type="SAM" id="Phobius"/>
    </source>
</evidence>
<name>A0A9Q8LFE6_PASFU</name>